<accession>V8P452</accession>
<keyword evidence="3" id="KW-1185">Reference proteome</keyword>
<dbReference type="AlphaFoldDB" id="V8P452"/>
<feature type="compositionally biased region" description="Basic and acidic residues" evidence="1">
    <location>
        <begin position="282"/>
        <end position="305"/>
    </location>
</feature>
<protein>
    <submittedName>
        <fullName evidence="2">Serine/arginine repetitive matrix protein 2</fullName>
    </submittedName>
</protein>
<dbReference type="EMBL" id="AZIM01000947">
    <property type="protein sequence ID" value="ETE68761.1"/>
    <property type="molecule type" value="Genomic_DNA"/>
</dbReference>
<reference evidence="2 3" key="1">
    <citation type="journal article" date="2013" name="Proc. Natl. Acad. Sci. U.S.A.">
        <title>The king cobra genome reveals dynamic gene evolution and adaptation in the snake venom system.</title>
        <authorList>
            <person name="Vonk F.J."/>
            <person name="Casewell N.R."/>
            <person name="Henkel C.V."/>
            <person name="Heimberg A.M."/>
            <person name="Jansen H.J."/>
            <person name="McCleary R.J."/>
            <person name="Kerkkamp H.M."/>
            <person name="Vos R.A."/>
            <person name="Guerreiro I."/>
            <person name="Calvete J.J."/>
            <person name="Wuster W."/>
            <person name="Woods A.E."/>
            <person name="Logan J.M."/>
            <person name="Harrison R.A."/>
            <person name="Castoe T.A."/>
            <person name="de Koning A.P."/>
            <person name="Pollock D.D."/>
            <person name="Yandell M."/>
            <person name="Calderon D."/>
            <person name="Renjifo C."/>
            <person name="Currier R.B."/>
            <person name="Salgado D."/>
            <person name="Pla D."/>
            <person name="Sanz L."/>
            <person name="Hyder A.S."/>
            <person name="Ribeiro J.M."/>
            <person name="Arntzen J.W."/>
            <person name="van den Thillart G.E."/>
            <person name="Boetzer M."/>
            <person name="Pirovano W."/>
            <person name="Dirks R.P."/>
            <person name="Spaink H.P."/>
            <person name="Duboule D."/>
            <person name="McGlinn E."/>
            <person name="Kini R.M."/>
            <person name="Richardson M.K."/>
        </authorList>
    </citation>
    <scope>NUCLEOTIDE SEQUENCE</scope>
    <source>
        <tissue evidence="2">Blood</tissue>
    </source>
</reference>
<organism evidence="2 3">
    <name type="scientific">Ophiophagus hannah</name>
    <name type="common">King cobra</name>
    <name type="synonym">Naja hannah</name>
    <dbReference type="NCBI Taxonomy" id="8665"/>
    <lineage>
        <taxon>Eukaryota</taxon>
        <taxon>Metazoa</taxon>
        <taxon>Chordata</taxon>
        <taxon>Craniata</taxon>
        <taxon>Vertebrata</taxon>
        <taxon>Euteleostomi</taxon>
        <taxon>Lepidosauria</taxon>
        <taxon>Squamata</taxon>
        <taxon>Bifurcata</taxon>
        <taxon>Unidentata</taxon>
        <taxon>Episquamata</taxon>
        <taxon>Toxicofera</taxon>
        <taxon>Serpentes</taxon>
        <taxon>Colubroidea</taxon>
        <taxon>Elapidae</taxon>
        <taxon>Elapinae</taxon>
        <taxon>Ophiophagus</taxon>
    </lineage>
</organism>
<sequence>MGRVWQVPPSALYPLPSLPYVVCNASDASLVFHGPCGWHSLVGRETPPPTGRISCGLLFSTGTERGHCAFKSARSQVVTPGGWEGAAVGERRSRPCARSGETGAGQGRAGPRSRSEIRKSRARRRGIWDPLFLLPRKKQHGVSPERSGSFSGQGWRLFSSSSSSSSSQRSGALKKKKKTKTTTERSQASSRDVKASSGARKRLANLRSSSSPARQPEPSGGERSFTPETALRCSSRHFALRENGARRTFQRGSEADPGELAESGQQPPGARRRPVHQVGQDRSPDRRAQVRALEREREGGGDCGRRYPRGLTSR</sequence>
<comment type="caution">
    <text evidence="2">The sequence shown here is derived from an EMBL/GenBank/DDBJ whole genome shotgun (WGS) entry which is preliminary data.</text>
</comment>
<name>V8P452_OPHHA</name>
<gene>
    <name evidence="2" type="primary">SRRM2</name>
    <name evidence="2" type="ORF">L345_05450</name>
</gene>
<evidence type="ECO:0000313" key="2">
    <source>
        <dbReference type="EMBL" id="ETE68761.1"/>
    </source>
</evidence>
<proteinExistence type="predicted"/>
<feature type="region of interest" description="Disordered" evidence="1">
    <location>
        <begin position="138"/>
        <end position="314"/>
    </location>
</feature>
<feature type="region of interest" description="Disordered" evidence="1">
    <location>
        <begin position="81"/>
        <end position="122"/>
    </location>
</feature>
<dbReference type="Proteomes" id="UP000018936">
    <property type="component" value="Unassembled WGS sequence"/>
</dbReference>
<evidence type="ECO:0000313" key="3">
    <source>
        <dbReference type="Proteomes" id="UP000018936"/>
    </source>
</evidence>
<feature type="non-terminal residue" evidence="2">
    <location>
        <position position="1"/>
    </location>
</feature>
<evidence type="ECO:0000256" key="1">
    <source>
        <dbReference type="SAM" id="MobiDB-lite"/>
    </source>
</evidence>